<comment type="caution">
    <text evidence="1">The sequence shown here is derived from an EMBL/GenBank/DDBJ whole genome shotgun (WGS) entry which is preliminary data.</text>
</comment>
<accession>A0A611LQ72</accession>
<sequence length="120" mass="13087">RETISRAADALQKSQNGGDIPDKDLFVRRIGAARAFDGAVIIGCDDNPWTTAEFIVWLESQGAFNHPYWMCRGSWSYAYNKIITDTGCGNICLAGAVIEVMGVRGAMTIRVTTSHSVSGW</sequence>
<name>A0A611LQ72_SALTM</name>
<dbReference type="EMBL" id="DABAJB010000337">
    <property type="protein sequence ID" value="HAH1128693.1"/>
    <property type="molecule type" value="Genomic_DNA"/>
</dbReference>
<protein>
    <submittedName>
        <fullName evidence="1">Phage tail protein</fullName>
    </submittedName>
</protein>
<proteinExistence type="predicted"/>
<dbReference type="AlphaFoldDB" id="A0A611LQ72"/>
<organism evidence="1">
    <name type="scientific">Salmonella typhimurium</name>
    <dbReference type="NCBI Taxonomy" id="90371"/>
    <lineage>
        <taxon>Bacteria</taxon>
        <taxon>Pseudomonadati</taxon>
        <taxon>Pseudomonadota</taxon>
        <taxon>Gammaproteobacteria</taxon>
        <taxon>Enterobacterales</taxon>
        <taxon>Enterobacteriaceae</taxon>
        <taxon>Salmonella</taxon>
    </lineage>
</organism>
<evidence type="ECO:0000313" key="1">
    <source>
        <dbReference type="EMBL" id="HAH1128693.1"/>
    </source>
</evidence>
<feature type="non-terminal residue" evidence="1">
    <location>
        <position position="1"/>
    </location>
</feature>
<reference evidence="1" key="2">
    <citation type="submission" date="2019-08" db="EMBL/GenBank/DDBJ databases">
        <authorList>
            <consortium name="NCBI Pathogen Detection Project"/>
        </authorList>
    </citation>
    <scope>NUCLEOTIDE SEQUENCE</scope>
    <source>
        <strain evidence="1">265DRC</strain>
    </source>
</reference>
<reference evidence="1" key="1">
    <citation type="journal article" date="2018" name="Genome Biol.">
        <title>SKESA: strategic k-mer extension for scrupulous assemblies.</title>
        <authorList>
            <person name="Souvorov A."/>
            <person name="Agarwala R."/>
            <person name="Lipman D.J."/>
        </authorList>
    </citation>
    <scope>NUCLEOTIDE SEQUENCE</scope>
    <source>
        <strain evidence="1">265DRC</strain>
    </source>
</reference>
<gene>
    <name evidence="1" type="ORF">G0M18_004621</name>
</gene>